<dbReference type="NCBIfam" id="TIGR00543">
    <property type="entry name" value="isochor_syn"/>
    <property type="match status" value="1"/>
</dbReference>
<feature type="domain" description="Chorismate-utilising enzyme C-terminal" evidence="7">
    <location>
        <begin position="119"/>
        <end position="375"/>
    </location>
</feature>
<feature type="region of interest" description="Disordered" evidence="6">
    <location>
        <begin position="95"/>
        <end position="118"/>
    </location>
</feature>
<sequence>MISEEDFFEQIREQYASGLPFVAYRKPGNSPASHESTSLTKAVLQQDDALHPVKDFSEKGFVFSPFNQNEKAVLIPCPTEGKGTVVLLSRFQRKKTDTEEKNGQGTPSGRETENTDRGKHMDLVQKGIETIRKGKLEKVVLSRKEEVPVTLCEPVAIFQKLLERYEDAFCYIWFHPKVGLWLGATPETLLRIRGCVLYTMALAGTQKYTGQTRVFWGEKEKQEQQVVTDSIVDSLRFKVKSLKISGAGTHRAGNLLHIRTDIQATLIPEYKTKNIAPLLKSLHPTPAVCGFPKDEARLFILENEGYDRSFYTGFLGELNTDISGQQDGNTENRDSELYVNLRCMQMNGNIATLYVGGGITRDSDPGSEWEETVNKSFTMKKILD</sequence>
<evidence type="ECO:0000313" key="8">
    <source>
        <dbReference type="EMBL" id="MBC9797522.1"/>
    </source>
</evidence>
<evidence type="ECO:0000256" key="3">
    <source>
        <dbReference type="ARBA" id="ARBA00012824"/>
    </source>
</evidence>
<dbReference type="InterPro" id="IPR015890">
    <property type="entry name" value="Chorismate_C"/>
</dbReference>
<dbReference type="PANTHER" id="PTHR42839:SF2">
    <property type="entry name" value="ISOCHORISMATE SYNTHASE ENTC"/>
    <property type="match status" value="1"/>
</dbReference>
<keyword evidence="9" id="KW-1185">Reference proteome</keyword>
<evidence type="ECO:0000256" key="6">
    <source>
        <dbReference type="SAM" id="MobiDB-lite"/>
    </source>
</evidence>
<dbReference type="AlphaFoldDB" id="A0A926JU15"/>
<dbReference type="Gene3D" id="3.60.120.10">
    <property type="entry name" value="Anthranilate synthase"/>
    <property type="match status" value="1"/>
</dbReference>
<comment type="caution">
    <text evidence="8">The sequence shown here is derived from an EMBL/GenBank/DDBJ whole genome shotgun (WGS) entry which is preliminary data.</text>
</comment>
<dbReference type="Pfam" id="PF00425">
    <property type="entry name" value="Chorismate_bind"/>
    <property type="match status" value="1"/>
</dbReference>
<dbReference type="PANTHER" id="PTHR42839">
    <property type="entry name" value="ISOCHORISMATE SYNTHASE ENTC"/>
    <property type="match status" value="1"/>
</dbReference>
<comment type="similarity">
    <text evidence="2">Belongs to the isochorismate synthase family.</text>
</comment>
<dbReference type="InterPro" id="IPR005801">
    <property type="entry name" value="ADC_synthase"/>
</dbReference>
<reference evidence="8 9" key="1">
    <citation type="submission" date="2020-09" db="EMBL/GenBank/DDBJ databases">
        <title>Sinomicrobium weinanense sp. nov., a halophilic bacteria isolated from saline-alkali soil.</title>
        <authorList>
            <person name="Wu P."/>
            <person name="Ren H."/>
            <person name="Mei Y."/>
            <person name="Liang Y."/>
            <person name="Chen Z."/>
        </authorList>
    </citation>
    <scope>NUCLEOTIDE SEQUENCE [LARGE SCALE GENOMIC DNA]</scope>
    <source>
        <strain evidence="8 9">FJxs</strain>
    </source>
</reference>
<evidence type="ECO:0000256" key="5">
    <source>
        <dbReference type="ARBA" id="ARBA00041564"/>
    </source>
</evidence>
<dbReference type="EC" id="5.4.4.2" evidence="3"/>
<protein>
    <recommendedName>
        <fullName evidence="3">isochorismate synthase</fullName>
        <ecNumber evidence="3">5.4.4.2</ecNumber>
    </recommendedName>
    <alternativeName>
        <fullName evidence="5">Isochorismate mutase</fullName>
    </alternativeName>
</protein>
<dbReference type="GO" id="GO:0008909">
    <property type="term" value="F:isochorismate synthase activity"/>
    <property type="evidence" value="ECO:0007669"/>
    <property type="project" value="UniProtKB-EC"/>
</dbReference>
<dbReference type="EMBL" id="JACVDC010000062">
    <property type="protein sequence ID" value="MBC9797522.1"/>
    <property type="molecule type" value="Genomic_DNA"/>
</dbReference>
<name>A0A926JU15_9FLAO</name>
<evidence type="ECO:0000256" key="2">
    <source>
        <dbReference type="ARBA" id="ARBA00005297"/>
    </source>
</evidence>
<dbReference type="Proteomes" id="UP000653730">
    <property type="component" value="Unassembled WGS sequence"/>
</dbReference>
<organism evidence="8 9">
    <name type="scientific">Sinomicrobium weinanense</name>
    <dbReference type="NCBI Taxonomy" id="2842200"/>
    <lineage>
        <taxon>Bacteria</taxon>
        <taxon>Pseudomonadati</taxon>
        <taxon>Bacteroidota</taxon>
        <taxon>Flavobacteriia</taxon>
        <taxon>Flavobacteriales</taxon>
        <taxon>Flavobacteriaceae</taxon>
        <taxon>Sinomicrobium</taxon>
    </lineage>
</organism>
<dbReference type="InterPro" id="IPR004561">
    <property type="entry name" value="IsoChor_synthase"/>
</dbReference>
<dbReference type="SUPFAM" id="SSF56322">
    <property type="entry name" value="ADC synthase"/>
    <property type="match status" value="1"/>
</dbReference>
<gene>
    <name evidence="8" type="ORF">IBL28_16215</name>
</gene>
<keyword evidence="4 8" id="KW-0413">Isomerase</keyword>
<proteinExistence type="inferred from homology"/>
<accession>A0A926JU15</accession>
<comment type="catalytic activity">
    <reaction evidence="1">
        <text>chorismate = isochorismate</text>
        <dbReference type="Rhea" id="RHEA:18985"/>
        <dbReference type="ChEBI" id="CHEBI:29748"/>
        <dbReference type="ChEBI" id="CHEBI:29780"/>
        <dbReference type="EC" id="5.4.4.2"/>
    </reaction>
</comment>
<evidence type="ECO:0000259" key="7">
    <source>
        <dbReference type="Pfam" id="PF00425"/>
    </source>
</evidence>
<evidence type="ECO:0000313" key="9">
    <source>
        <dbReference type="Proteomes" id="UP000653730"/>
    </source>
</evidence>
<evidence type="ECO:0000256" key="1">
    <source>
        <dbReference type="ARBA" id="ARBA00000799"/>
    </source>
</evidence>
<evidence type="ECO:0000256" key="4">
    <source>
        <dbReference type="ARBA" id="ARBA00023235"/>
    </source>
</evidence>